<gene>
    <name evidence="2" type="ORF">CFH99_21595</name>
</gene>
<feature type="signal peptide" evidence="1">
    <location>
        <begin position="1"/>
        <end position="22"/>
    </location>
</feature>
<reference evidence="2 3" key="1">
    <citation type="submission" date="2017-06" db="EMBL/GenBank/DDBJ databases">
        <title>Complete Genome Sequence of the Soil Carbazole-Degrading Bacterium Nocardioides aromaticivorans IC177.</title>
        <authorList>
            <person name="Vejarano F."/>
            <person name="Suzuki-Minakuchi C."/>
            <person name="Ohtsubo Y."/>
            <person name="Tsuda M."/>
            <person name="Okada K."/>
            <person name="Nojiri H."/>
        </authorList>
    </citation>
    <scope>NUCLEOTIDE SEQUENCE [LARGE SCALE GENOMIC DNA]</scope>
    <source>
        <strain evidence="2 3">IC177</strain>
    </source>
</reference>
<evidence type="ECO:0000313" key="2">
    <source>
        <dbReference type="EMBL" id="QSR28221.1"/>
    </source>
</evidence>
<proteinExistence type="predicted"/>
<evidence type="ECO:0000313" key="3">
    <source>
        <dbReference type="Proteomes" id="UP000662818"/>
    </source>
</evidence>
<name>A0ABX7PQD3_9ACTN</name>
<evidence type="ECO:0008006" key="4">
    <source>
        <dbReference type="Google" id="ProtNLM"/>
    </source>
</evidence>
<dbReference type="InterPro" id="IPR011048">
    <property type="entry name" value="Haem_d1_sf"/>
</dbReference>
<feature type="chain" id="PRO_5045187130" description="Lipoprotein" evidence="1">
    <location>
        <begin position="23"/>
        <end position="312"/>
    </location>
</feature>
<keyword evidence="3" id="KW-1185">Reference proteome</keyword>
<dbReference type="SUPFAM" id="SSF51004">
    <property type="entry name" value="C-terminal (heme d1) domain of cytochrome cd1-nitrite reductase"/>
    <property type="match status" value="1"/>
</dbReference>
<sequence>MRRTFLRTAPALLLLVPLAACGDDDQDAPDAAPLGDGIAWRDGATVHFPGGEAVDSGQEDGQAWRTSDGVVITSWDGGTVYVTPDGSVSDLDIPEEAQVAADPTQPVVAWAKVQPGDGVVHVLDPATGKERAAISTDYDDATELSIEGDRIWLHSSELASTLEIDWPSGKVTRSPLKYVRSIGSRYAVVEGGNENYVEAGAAKPGVIDLETRRMVLRGWDWGLSPRNTYATRELSDGDASTADTRIGVLDLATGKYVARLAARPDDSNWLNWAWTLDEKTIYWFEGNELVQCASATFTCTRSKVDAAFPSVL</sequence>
<keyword evidence="1" id="KW-0732">Signal</keyword>
<protein>
    <recommendedName>
        <fullName evidence="4">Lipoprotein</fullName>
    </recommendedName>
</protein>
<organism evidence="2 3">
    <name type="scientific">Nocardioides aromaticivorans</name>
    <dbReference type="NCBI Taxonomy" id="200618"/>
    <lineage>
        <taxon>Bacteria</taxon>
        <taxon>Bacillati</taxon>
        <taxon>Actinomycetota</taxon>
        <taxon>Actinomycetes</taxon>
        <taxon>Propionibacteriales</taxon>
        <taxon>Nocardioidaceae</taxon>
        <taxon>Nocardioides</taxon>
    </lineage>
</organism>
<evidence type="ECO:0000256" key="1">
    <source>
        <dbReference type="SAM" id="SignalP"/>
    </source>
</evidence>
<accession>A0ABX7PQD3</accession>
<dbReference type="RefSeq" id="WP_207006918.1">
    <property type="nucleotide sequence ID" value="NZ_CP022295.1"/>
</dbReference>
<dbReference type="EMBL" id="CP022295">
    <property type="protein sequence ID" value="QSR28221.1"/>
    <property type="molecule type" value="Genomic_DNA"/>
</dbReference>
<dbReference type="Proteomes" id="UP000662818">
    <property type="component" value="Chromosome"/>
</dbReference>